<dbReference type="Pfam" id="PF02209">
    <property type="entry name" value="VHP"/>
    <property type="match status" value="1"/>
</dbReference>
<keyword evidence="6" id="KW-0106">Calcium</keyword>
<dbReference type="PANTHER" id="PTHR11977">
    <property type="entry name" value="VILLIN"/>
    <property type="match status" value="1"/>
</dbReference>
<dbReference type="InterPro" id="IPR007123">
    <property type="entry name" value="Gelsolin-like_dom"/>
</dbReference>
<dbReference type="CDD" id="cd11288">
    <property type="entry name" value="gelsolin_S5_like"/>
    <property type="match status" value="1"/>
</dbReference>
<gene>
    <name evidence="11" type="ORF">V8G54_014997</name>
</gene>
<dbReference type="Proteomes" id="UP001374535">
    <property type="component" value="Chromosome 5"/>
</dbReference>
<dbReference type="GO" id="GO:0051015">
    <property type="term" value="F:actin filament binding"/>
    <property type="evidence" value="ECO:0007669"/>
    <property type="project" value="InterPro"/>
</dbReference>
<dbReference type="Pfam" id="PF00626">
    <property type="entry name" value="Gelsolin"/>
    <property type="match status" value="4"/>
</dbReference>
<feature type="region of interest" description="Disordered" evidence="9">
    <location>
        <begin position="770"/>
        <end position="796"/>
    </location>
</feature>
<keyword evidence="8" id="KW-0206">Cytoskeleton</keyword>
<feature type="domain" description="HP" evidence="10">
    <location>
        <begin position="910"/>
        <end position="975"/>
    </location>
</feature>
<organism evidence="11 12">
    <name type="scientific">Vigna mungo</name>
    <name type="common">Black gram</name>
    <name type="synonym">Phaseolus mungo</name>
    <dbReference type="NCBI Taxonomy" id="3915"/>
    <lineage>
        <taxon>Eukaryota</taxon>
        <taxon>Viridiplantae</taxon>
        <taxon>Streptophyta</taxon>
        <taxon>Embryophyta</taxon>
        <taxon>Tracheophyta</taxon>
        <taxon>Spermatophyta</taxon>
        <taxon>Magnoliopsida</taxon>
        <taxon>eudicotyledons</taxon>
        <taxon>Gunneridae</taxon>
        <taxon>Pentapetalae</taxon>
        <taxon>rosids</taxon>
        <taxon>fabids</taxon>
        <taxon>Fabales</taxon>
        <taxon>Fabaceae</taxon>
        <taxon>Papilionoideae</taxon>
        <taxon>50 kb inversion clade</taxon>
        <taxon>NPAAA clade</taxon>
        <taxon>indigoferoid/millettioid clade</taxon>
        <taxon>Phaseoleae</taxon>
        <taxon>Vigna</taxon>
    </lineage>
</organism>
<dbReference type="GO" id="GO:0051014">
    <property type="term" value="P:actin filament severing"/>
    <property type="evidence" value="ECO:0007669"/>
    <property type="project" value="TreeGrafter"/>
</dbReference>
<keyword evidence="4" id="KW-0963">Cytoplasm</keyword>
<dbReference type="GO" id="GO:0007015">
    <property type="term" value="P:actin filament organization"/>
    <property type="evidence" value="ECO:0007669"/>
    <property type="project" value="UniProtKB-ARBA"/>
</dbReference>
<dbReference type="SUPFAM" id="SSF47050">
    <property type="entry name" value="VHP, Villin headpiece domain"/>
    <property type="match status" value="1"/>
</dbReference>
<dbReference type="InterPro" id="IPR036886">
    <property type="entry name" value="Villin_headpiece_dom_sf"/>
</dbReference>
<proteinExistence type="inferred from homology"/>
<dbReference type="SUPFAM" id="SSF55753">
    <property type="entry name" value="Actin depolymerizing proteins"/>
    <property type="match status" value="5"/>
</dbReference>
<sequence length="975" mass="108964">MSVSMRDLDPAFKGAGQKDGLEIWRIENFNPVPIPQSSYGKFFTGDSYMILKTTASKSGALRYDIHYWLGKETSQDEAGAAAIKTVELDAALGGRAVQYREVQGHETEKFLSYFKPCIIPQEGGAASGFKHVEAEKHKTRLFVCKGKHVVPFARSSLNHDDVFILDTESKIFQFNGSNSCIQERAKALEVVQFIKDTYHDGKCEIASVEDGKLMSDSESGEFWACFGGFAPLPRRTVSDDDKFADSHPPELLCVGKGKTEPVETDSLTKKLLETNKCYILDCGLEVYVWMGRNTSLDERKSASGAADKLVSGTGRPKSHIVRVIEGFETVMFKSKFDSWPRASQMMSEDGRGKVAALLKRQGLDVKGLLKSEPVKEEPQPYIDCTGHLQVWRVNSKEKILLPATDQSKFYSGDCYIFQYSYPGEDKEEHLIGTWVGKTSIEEERASALSLANKMVESMKFLPCQVRIYEGSEPIQFHAILQSCIVFKVCGILGGLSDGYKNYIAEKEIPDETYSEDGLALFRIQGFGPDNMQAIQVEPVASSLNSTYCYILHSDSTVFTWSGGLATSDDQELVDRMLDLIKPDLPCKSHKEGVESELFWDLLRGKSEYPKRLVSVLLVTFVVSKGAFKIDLDGELNWGVISSPIKSHRYVVKEIYNFSQDDLMTEDICILDCHAEIFVWVGQQVDPKIKIQALTIGEKFLEHDFLLENLSREAPIYIVMEGSEPPFFTRFFKWESAKSAMLGNSFQRKLAILKNGGAALVLKHKRRASVSYGGRSGGVPDKSQRSRSMSVSPDRVRVRGRSPAFNALAANFENTNTRNLSTPPPMVRKLYPKSGAQDTVKPASKFSAISHLTSSFEPPSARENLIPRSQKVGSVTTISNPETTDEGVSMSKRIESLTIKEDVQEGEAEDDEGLPVHPYDRINTDSTDPITDIDVTKREAYLSSAEFQEKLGMAKNEFYKLPKWKQNKLKMAVRLF</sequence>
<evidence type="ECO:0000259" key="10">
    <source>
        <dbReference type="PROSITE" id="PS51089"/>
    </source>
</evidence>
<dbReference type="CDD" id="cd11292">
    <property type="entry name" value="gelsolin_S3_like"/>
    <property type="match status" value="1"/>
</dbReference>
<evidence type="ECO:0000256" key="6">
    <source>
        <dbReference type="ARBA" id="ARBA00022837"/>
    </source>
</evidence>
<dbReference type="EMBL" id="CP144696">
    <property type="protein sequence ID" value="WVZ10467.1"/>
    <property type="molecule type" value="Genomic_DNA"/>
</dbReference>
<dbReference type="CDD" id="cd11293">
    <property type="entry name" value="gelsolin_S4_like"/>
    <property type="match status" value="1"/>
</dbReference>
<evidence type="ECO:0000256" key="9">
    <source>
        <dbReference type="SAM" id="MobiDB-lite"/>
    </source>
</evidence>
<dbReference type="AlphaFoldDB" id="A0AAQ3NJF2"/>
<evidence type="ECO:0000256" key="2">
    <source>
        <dbReference type="ARBA" id="ARBA00008418"/>
    </source>
</evidence>
<dbReference type="InterPro" id="IPR003128">
    <property type="entry name" value="Villin_headpiece"/>
</dbReference>
<evidence type="ECO:0000256" key="7">
    <source>
        <dbReference type="ARBA" id="ARBA00023203"/>
    </source>
</evidence>
<dbReference type="SMART" id="SM00153">
    <property type="entry name" value="VHP"/>
    <property type="match status" value="1"/>
</dbReference>
<evidence type="ECO:0000256" key="5">
    <source>
        <dbReference type="ARBA" id="ARBA00022737"/>
    </source>
</evidence>
<protein>
    <recommendedName>
        <fullName evidence="10">HP domain-containing protein</fullName>
    </recommendedName>
</protein>
<evidence type="ECO:0000313" key="11">
    <source>
        <dbReference type="EMBL" id="WVZ10467.1"/>
    </source>
</evidence>
<accession>A0AAQ3NJF2</accession>
<comment type="similarity">
    <text evidence="2">Belongs to the villin/gelsolin family.</text>
</comment>
<dbReference type="InterPro" id="IPR029006">
    <property type="entry name" value="ADF-H/Gelsolin-like_dom_sf"/>
</dbReference>
<dbReference type="CDD" id="cd11290">
    <property type="entry name" value="gelsolin_S1_like"/>
    <property type="match status" value="1"/>
</dbReference>
<keyword evidence="3" id="KW-0117">Actin capping</keyword>
<name>A0AAQ3NJF2_VIGMU</name>
<dbReference type="InterPro" id="IPR036180">
    <property type="entry name" value="Gelsolin-like_dom_sf"/>
</dbReference>
<dbReference type="PANTHER" id="PTHR11977:SF138">
    <property type="entry name" value="VILLIN-4"/>
    <property type="match status" value="1"/>
</dbReference>
<evidence type="ECO:0000313" key="12">
    <source>
        <dbReference type="Proteomes" id="UP001374535"/>
    </source>
</evidence>
<dbReference type="FunFam" id="3.40.20.10:FF:000001">
    <property type="entry name" value="Gelsolin"/>
    <property type="match status" value="1"/>
</dbReference>
<feature type="region of interest" description="Disordered" evidence="9">
    <location>
        <begin position="901"/>
        <end position="929"/>
    </location>
</feature>
<comment type="subcellular location">
    <subcellularLocation>
        <location evidence="1">Cytoplasm</location>
        <location evidence="1">Cytoskeleton</location>
    </subcellularLocation>
</comment>
<dbReference type="PROSITE" id="PS51089">
    <property type="entry name" value="HP"/>
    <property type="match status" value="1"/>
</dbReference>
<keyword evidence="7" id="KW-0009">Actin-binding</keyword>
<feature type="compositionally biased region" description="Acidic residues" evidence="9">
    <location>
        <begin position="903"/>
        <end position="912"/>
    </location>
</feature>
<dbReference type="PRINTS" id="PR00597">
    <property type="entry name" value="GELSOLIN"/>
</dbReference>
<dbReference type="CDD" id="cd11289">
    <property type="entry name" value="gelsolin_S2_like"/>
    <property type="match status" value="1"/>
</dbReference>
<evidence type="ECO:0000256" key="1">
    <source>
        <dbReference type="ARBA" id="ARBA00004245"/>
    </source>
</evidence>
<dbReference type="InterPro" id="IPR007122">
    <property type="entry name" value="Villin/Gelsolin"/>
</dbReference>
<dbReference type="GO" id="GO:0051693">
    <property type="term" value="P:actin filament capping"/>
    <property type="evidence" value="ECO:0007669"/>
    <property type="project" value="UniProtKB-KW"/>
</dbReference>
<dbReference type="SMART" id="SM00262">
    <property type="entry name" value="GEL"/>
    <property type="match status" value="6"/>
</dbReference>
<reference evidence="11 12" key="1">
    <citation type="journal article" date="2023" name="Life. Sci Alliance">
        <title>Evolutionary insights into 3D genome organization and epigenetic landscape of Vigna mungo.</title>
        <authorList>
            <person name="Junaid A."/>
            <person name="Singh B."/>
            <person name="Bhatia S."/>
        </authorList>
    </citation>
    <scope>NUCLEOTIDE SEQUENCE [LARGE SCALE GENOMIC DNA]</scope>
    <source>
        <strain evidence="11">Urdbean</strain>
    </source>
</reference>
<dbReference type="FunFam" id="3.40.20.10:FF:000002">
    <property type="entry name" value="Gelsolin"/>
    <property type="match status" value="1"/>
</dbReference>
<dbReference type="FunFam" id="3.40.20.10:FF:000028">
    <property type="entry name" value="Villin-like 1"/>
    <property type="match status" value="1"/>
</dbReference>
<evidence type="ECO:0000256" key="4">
    <source>
        <dbReference type="ARBA" id="ARBA00022490"/>
    </source>
</evidence>
<dbReference type="SUPFAM" id="SSF82754">
    <property type="entry name" value="C-terminal, gelsolin-like domain of Sec23/24"/>
    <property type="match status" value="1"/>
</dbReference>
<dbReference type="GO" id="GO:0005856">
    <property type="term" value="C:cytoskeleton"/>
    <property type="evidence" value="ECO:0007669"/>
    <property type="project" value="UniProtKB-SubCell"/>
</dbReference>
<keyword evidence="5" id="KW-0677">Repeat</keyword>
<dbReference type="CDD" id="cd11291">
    <property type="entry name" value="gelsolin_S6_like"/>
    <property type="match status" value="1"/>
</dbReference>
<keyword evidence="12" id="KW-1185">Reference proteome</keyword>
<evidence type="ECO:0000256" key="8">
    <source>
        <dbReference type="ARBA" id="ARBA00023212"/>
    </source>
</evidence>
<dbReference type="Gene3D" id="3.40.20.10">
    <property type="entry name" value="Severin"/>
    <property type="match status" value="6"/>
</dbReference>
<evidence type="ECO:0000256" key="3">
    <source>
        <dbReference type="ARBA" id="ARBA00022467"/>
    </source>
</evidence>
<dbReference type="Gene3D" id="1.10.950.10">
    <property type="entry name" value="Villin headpiece domain"/>
    <property type="match status" value="1"/>
</dbReference>
<dbReference type="FunFam" id="3.40.20.10:FF:000039">
    <property type="entry name" value="Villin-4"/>
    <property type="match status" value="1"/>
</dbReference>